<gene>
    <name evidence="3" type="ORF">FA15DRAFT_721203</name>
</gene>
<evidence type="ECO:0000256" key="1">
    <source>
        <dbReference type="SAM" id="MobiDB-lite"/>
    </source>
</evidence>
<evidence type="ECO:0000313" key="3">
    <source>
        <dbReference type="EMBL" id="TFK20249.1"/>
    </source>
</evidence>
<evidence type="ECO:0000259" key="2">
    <source>
        <dbReference type="Pfam" id="PF17667"/>
    </source>
</evidence>
<dbReference type="PANTHER" id="PTHR38248:SF2">
    <property type="entry name" value="FUNK1 11"/>
    <property type="match status" value="1"/>
</dbReference>
<dbReference type="PANTHER" id="PTHR38248">
    <property type="entry name" value="FUNK1 6"/>
    <property type="match status" value="1"/>
</dbReference>
<sequence length="648" mass="73080">MYPSDDKINLPSSSPGTTREPLDIIGHEDDRGSAEEQTQFCHWKKSDKRQQFIWNLCMDDSMSQKELTNMMINVIKDMLARFEDRQPPTDPSLQQCVQIRYVYPMDRQGFVLPENEESRHKDILITGSGTCFPLIGSDTPPSYEAALLILHVCCDSDCFNIFENLRQLDIYSRVLLSLTSSDPDIVGFDQTITWGSIVNKDGESTLQGKLVSLGADGNPAEYTIVGTRPVYYQLLKMPGTTPLGWHVVDKDGRRLFAKEVWPQVETSIEQQEYNLLDVAKQHKLEGVGQIVCYEQLCSTVKLYNRIMHCYTYVSGAEVDRIKMQMIMTDHREPLRGLQTAHQALGALDISWGNVLMGDSSAGDRQWGALIDLDAAYCMPQKNDFPVAVYMGTIPFMSISVVESKHRDVNEAYHHDYLDDLELFFHLFCILAFTLAGPETDRKDQNAAEAMRTVIHSKGLSEKDLEQLISDFWGAPCRKLFTAWKERINWGHNSYKRRKAFWNSSQKHYSTVLGFLKKEIEALEHPMDEKSGSSRIAAGDNAATLPQIPAGQRGEKKTSPQPRAQSATRSTKPLKPSEPSALKRRAEDPQPQVTPPIKRLCKTREVAEDLSNSLAVLKSIQAPPGVRSSARLFSNPSTKDRLKNGSLKK</sequence>
<dbReference type="Proteomes" id="UP000307440">
    <property type="component" value="Unassembled WGS sequence"/>
</dbReference>
<dbReference type="STRING" id="230819.A0A5C3KJ01"/>
<dbReference type="EMBL" id="ML210306">
    <property type="protein sequence ID" value="TFK20249.1"/>
    <property type="molecule type" value="Genomic_DNA"/>
</dbReference>
<accession>A0A5C3KJ01</accession>
<organism evidence="3 4">
    <name type="scientific">Coprinopsis marcescibilis</name>
    <name type="common">Agaric fungus</name>
    <name type="synonym">Psathyrella marcescibilis</name>
    <dbReference type="NCBI Taxonomy" id="230819"/>
    <lineage>
        <taxon>Eukaryota</taxon>
        <taxon>Fungi</taxon>
        <taxon>Dikarya</taxon>
        <taxon>Basidiomycota</taxon>
        <taxon>Agaricomycotina</taxon>
        <taxon>Agaricomycetes</taxon>
        <taxon>Agaricomycetidae</taxon>
        <taxon>Agaricales</taxon>
        <taxon>Agaricineae</taxon>
        <taxon>Psathyrellaceae</taxon>
        <taxon>Coprinopsis</taxon>
    </lineage>
</organism>
<feature type="domain" description="Fungal-type protein kinase" evidence="2">
    <location>
        <begin position="348"/>
        <end position="429"/>
    </location>
</feature>
<evidence type="ECO:0000313" key="4">
    <source>
        <dbReference type="Proteomes" id="UP000307440"/>
    </source>
</evidence>
<reference evidence="3 4" key="1">
    <citation type="journal article" date="2019" name="Nat. Ecol. Evol.">
        <title>Megaphylogeny resolves global patterns of mushroom evolution.</title>
        <authorList>
            <person name="Varga T."/>
            <person name="Krizsan K."/>
            <person name="Foldi C."/>
            <person name="Dima B."/>
            <person name="Sanchez-Garcia M."/>
            <person name="Sanchez-Ramirez S."/>
            <person name="Szollosi G.J."/>
            <person name="Szarkandi J.G."/>
            <person name="Papp V."/>
            <person name="Albert L."/>
            <person name="Andreopoulos W."/>
            <person name="Angelini C."/>
            <person name="Antonin V."/>
            <person name="Barry K.W."/>
            <person name="Bougher N.L."/>
            <person name="Buchanan P."/>
            <person name="Buyck B."/>
            <person name="Bense V."/>
            <person name="Catcheside P."/>
            <person name="Chovatia M."/>
            <person name="Cooper J."/>
            <person name="Damon W."/>
            <person name="Desjardin D."/>
            <person name="Finy P."/>
            <person name="Geml J."/>
            <person name="Haridas S."/>
            <person name="Hughes K."/>
            <person name="Justo A."/>
            <person name="Karasinski D."/>
            <person name="Kautmanova I."/>
            <person name="Kiss B."/>
            <person name="Kocsube S."/>
            <person name="Kotiranta H."/>
            <person name="LaButti K.M."/>
            <person name="Lechner B.E."/>
            <person name="Liimatainen K."/>
            <person name="Lipzen A."/>
            <person name="Lukacs Z."/>
            <person name="Mihaltcheva S."/>
            <person name="Morgado L.N."/>
            <person name="Niskanen T."/>
            <person name="Noordeloos M.E."/>
            <person name="Ohm R.A."/>
            <person name="Ortiz-Santana B."/>
            <person name="Ovrebo C."/>
            <person name="Racz N."/>
            <person name="Riley R."/>
            <person name="Savchenko A."/>
            <person name="Shiryaev A."/>
            <person name="Soop K."/>
            <person name="Spirin V."/>
            <person name="Szebenyi C."/>
            <person name="Tomsovsky M."/>
            <person name="Tulloss R.E."/>
            <person name="Uehling J."/>
            <person name="Grigoriev I.V."/>
            <person name="Vagvolgyi C."/>
            <person name="Papp T."/>
            <person name="Martin F.M."/>
            <person name="Miettinen O."/>
            <person name="Hibbett D.S."/>
            <person name="Nagy L.G."/>
        </authorList>
    </citation>
    <scope>NUCLEOTIDE SEQUENCE [LARGE SCALE GENOMIC DNA]</scope>
    <source>
        <strain evidence="3 4">CBS 121175</strain>
    </source>
</reference>
<keyword evidence="4" id="KW-1185">Reference proteome</keyword>
<dbReference type="InterPro" id="IPR040976">
    <property type="entry name" value="Pkinase_fungal"/>
</dbReference>
<dbReference type="Pfam" id="PF17667">
    <property type="entry name" value="Pkinase_fungal"/>
    <property type="match status" value="1"/>
</dbReference>
<feature type="region of interest" description="Disordered" evidence="1">
    <location>
        <begin position="1"/>
        <end position="23"/>
    </location>
</feature>
<feature type="region of interest" description="Disordered" evidence="1">
    <location>
        <begin position="623"/>
        <end position="648"/>
    </location>
</feature>
<feature type="compositionally biased region" description="Polar residues" evidence="1">
    <location>
        <begin position="558"/>
        <end position="570"/>
    </location>
</feature>
<dbReference type="OrthoDB" id="5584477at2759"/>
<dbReference type="AlphaFoldDB" id="A0A5C3KJ01"/>
<proteinExistence type="predicted"/>
<name>A0A5C3KJ01_COPMA</name>
<protein>
    <recommendedName>
        <fullName evidence="2">Fungal-type protein kinase domain-containing protein</fullName>
    </recommendedName>
</protein>
<feature type="region of interest" description="Disordered" evidence="1">
    <location>
        <begin position="545"/>
        <end position="599"/>
    </location>
</feature>